<dbReference type="AlphaFoldDB" id="A0AAW2M6I5"/>
<organism evidence="1">
    <name type="scientific">Sesamum radiatum</name>
    <name type="common">Black benniseed</name>
    <dbReference type="NCBI Taxonomy" id="300843"/>
    <lineage>
        <taxon>Eukaryota</taxon>
        <taxon>Viridiplantae</taxon>
        <taxon>Streptophyta</taxon>
        <taxon>Embryophyta</taxon>
        <taxon>Tracheophyta</taxon>
        <taxon>Spermatophyta</taxon>
        <taxon>Magnoliopsida</taxon>
        <taxon>eudicotyledons</taxon>
        <taxon>Gunneridae</taxon>
        <taxon>Pentapetalae</taxon>
        <taxon>asterids</taxon>
        <taxon>lamiids</taxon>
        <taxon>Lamiales</taxon>
        <taxon>Pedaliaceae</taxon>
        <taxon>Sesamum</taxon>
    </lineage>
</organism>
<name>A0AAW2M6I5_SESRA</name>
<sequence length="111" mass="11998">MGSYTSPSAATGSRVTDRDYLLDSSQQSWDSSSVEVFEEVLWRGGSVVWLTTLGGGGVGTKVAGVDPPVMAVGGIPITTYRAWCCQRYPFCLFAVLLRASIESHILNYVFP</sequence>
<protein>
    <submittedName>
        <fullName evidence="1">Uncharacterized protein</fullName>
    </submittedName>
</protein>
<gene>
    <name evidence="1" type="ORF">Sradi_5183100</name>
</gene>
<reference evidence="1" key="1">
    <citation type="submission" date="2020-06" db="EMBL/GenBank/DDBJ databases">
        <authorList>
            <person name="Li T."/>
            <person name="Hu X."/>
            <person name="Zhang T."/>
            <person name="Song X."/>
            <person name="Zhang H."/>
            <person name="Dai N."/>
            <person name="Sheng W."/>
            <person name="Hou X."/>
            <person name="Wei L."/>
        </authorList>
    </citation>
    <scope>NUCLEOTIDE SEQUENCE</scope>
    <source>
        <strain evidence="1">G02</strain>
        <tissue evidence="1">Leaf</tissue>
    </source>
</reference>
<proteinExistence type="predicted"/>
<evidence type="ECO:0000313" key="1">
    <source>
        <dbReference type="EMBL" id="KAL0326138.1"/>
    </source>
</evidence>
<reference evidence="1" key="2">
    <citation type="journal article" date="2024" name="Plant">
        <title>Genomic evolution and insights into agronomic trait innovations of Sesamum species.</title>
        <authorList>
            <person name="Miao H."/>
            <person name="Wang L."/>
            <person name="Qu L."/>
            <person name="Liu H."/>
            <person name="Sun Y."/>
            <person name="Le M."/>
            <person name="Wang Q."/>
            <person name="Wei S."/>
            <person name="Zheng Y."/>
            <person name="Lin W."/>
            <person name="Duan Y."/>
            <person name="Cao H."/>
            <person name="Xiong S."/>
            <person name="Wang X."/>
            <person name="Wei L."/>
            <person name="Li C."/>
            <person name="Ma Q."/>
            <person name="Ju M."/>
            <person name="Zhao R."/>
            <person name="Li G."/>
            <person name="Mu C."/>
            <person name="Tian Q."/>
            <person name="Mei H."/>
            <person name="Zhang T."/>
            <person name="Gao T."/>
            <person name="Zhang H."/>
        </authorList>
    </citation>
    <scope>NUCLEOTIDE SEQUENCE</scope>
    <source>
        <strain evidence="1">G02</strain>
    </source>
</reference>
<comment type="caution">
    <text evidence="1">The sequence shown here is derived from an EMBL/GenBank/DDBJ whole genome shotgun (WGS) entry which is preliminary data.</text>
</comment>
<dbReference type="EMBL" id="JACGWJ010000023">
    <property type="protein sequence ID" value="KAL0326138.1"/>
    <property type="molecule type" value="Genomic_DNA"/>
</dbReference>
<accession>A0AAW2M6I5</accession>